<gene>
    <name evidence="8" type="ORF">AB6A40_010588</name>
</gene>
<keyword evidence="5 6" id="KW-0539">Nucleus</keyword>
<reference evidence="8 9" key="1">
    <citation type="submission" date="2024-08" db="EMBL/GenBank/DDBJ databases">
        <title>Gnathostoma spinigerum genome.</title>
        <authorList>
            <person name="Gonzalez-Bertolin B."/>
            <person name="Monzon S."/>
            <person name="Zaballos A."/>
            <person name="Jimenez P."/>
            <person name="Dekumyoy P."/>
            <person name="Varona S."/>
            <person name="Cuesta I."/>
            <person name="Sumanam S."/>
            <person name="Adisakwattana P."/>
            <person name="Gasser R.B."/>
            <person name="Hernandez-Gonzalez A."/>
            <person name="Young N.D."/>
            <person name="Perteguer M.J."/>
        </authorList>
    </citation>
    <scope>NUCLEOTIDE SEQUENCE [LARGE SCALE GENOMIC DNA]</scope>
    <source>
        <strain evidence="8">AL3</strain>
        <tissue evidence="8">Liver</tissue>
    </source>
</reference>
<dbReference type="InterPro" id="IPR040637">
    <property type="entry name" value="Ribosomal_uL10-like_insert"/>
</dbReference>
<comment type="subcellular location">
    <subcellularLocation>
        <location evidence="6">Cytoplasm</location>
    </subcellularLocation>
    <subcellularLocation>
        <location evidence="6">Nucleus</location>
        <location evidence="6">Nucleolus</location>
    </subcellularLocation>
</comment>
<sequence length="219" mass="25234">MPRSKREKDVSLTKVTKKTRERKINLIEEIRKAIDYYQTCFVFNVENMRSNKFVMIRQKFKDNSRLFFGRNTLMAMSLGKDSSHERAKDLAKVTALLKGDCGLMFTNADREAVVDFFKTYEEHDFARSGQIASVSVDLSQGALPNFSFTLEPQMRRLGLPTKLEKGVVTLLSDYRICKEGDKLNAEQAKLLKLLGYKISVFKINLIGQWTKSDGFKYLF</sequence>
<dbReference type="FunFam" id="3.30.70.1730:FF:000005">
    <property type="entry name" value="Ribosome assembly factor mrt4"/>
    <property type="match status" value="1"/>
</dbReference>
<dbReference type="GO" id="GO:0042273">
    <property type="term" value="P:ribosomal large subunit biogenesis"/>
    <property type="evidence" value="ECO:0007669"/>
    <property type="project" value="UniProtKB-ARBA"/>
</dbReference>
<evidence type="ECO:0000256" key="5">
    <source>
        <dbReference type="ARBA" id="ARBA00023242"/>
    </source>
</evidence>
<dbReference type="GO" id="GO:0005737">
    <property type="term" value="C:cytoplasm"/>
    <property type="evidence" value="ECO:0007669"/>
    <property type="project" value="UniProtKB-SubCell"/>
</dbReference>
<keyword evidence="4 6" id="KW-0963">Cytoplasm</keyword>
<evidence type="ECO:0000259" key="7">
    <source>
        <dbReference type="Pfam" id="PF17777"/>
    </source>
</evidence>
<evidence type="ECO:0000256" key="1">
    <source>
        <dbReference type="ARBA" id="ARBA00004046"/>
    </source>
</evidence>
<dbReference type="InterPro" id="IPR043141">
    <property type="entry name" value="Ribosomal_uL10-like_sf"/>
</dbReference>
<comment type="subunit">
    <text evidence="3 6">Associates with the pre-60S ribosomal particle.</text>
</comment>
<dbReference type="Gene3D" id="3.90.105.20">
    <property type="match status" value="1"/>
</dbReference>
<feature type="domain" description="Large ribosomal subunit protein uL10-like insertion" evidence="7">
    <location>
        <begin position="126"/>
        <end position="195"/>
    </location>
</feature>
<proteinExistence type="inferred from homology"/>
<dbReference type="InterPro" id="IPR033867">
    <property type="entry name" value="Mrt4"/>
</dbReference>
<dbReference type="CDD" id="cd05796">
    <property type="entry name" value="Ribosomal_P0_like"/>
    <property type="match status" value="1"/>
</dbReference>
<dbReference type="PANTHER" id="PTHR45841">
    <property type="entry name" value="MRNA TURNOVER PROTEIN 4 MRTO4"/>
    <property type="match status" value="1"/>
</dbReference>
<keyword evidence="6" id="KW-0690">Ribosome biogenesis</keyword>
<evidence type="ECO:0000256" key="4">
    <source>
        <dbReference type="ARBA" id="ARBA00022490"/>
    </source>
</evidence>
<dbReference type="AlphaFoldDB" id="A0ABD6EV87"/>
<dbReference type="EMBL" id="JBGFUD010014245">
    <property type="protein sequence ID" value="MFH4983879.1"/>
    <property type="molecule type" value="Genomic_DNA"/>
</dbReference>
<dbReference type="InterPro" id="IPR043164">
    <property type="entry name" value="Ribosomal_uL10-like_insert_sf"/>
</dbReference>
<evidence type="ECO:0000313" key="9">
    <source>
        <dbReference type="Proteomes" id="UP001608902"/>
    </source>
</evidence>
<dbReference type="InterPro" id="IPR051742">
    <property type="entry name" value="Ribosome_Assembly_uL10"/>
</dbReference>
<evidence type="ECO:0000256" key="2">
    <source>
        <dbReference type="ARBA" id="ARBA00008889"/>
    </source>
</evidence>
<protein>
    <recommendedName>
        <fullName evidence="6">Ribosome assembly factor mrt4</fullName>
    </recommendedName>
</protein>
<comment type="caution">
    <text evidence="8">The sequence shown here is derived from an EMBL/GenBank/DDBJ whole genome shotgun (WGS) entry which is preliminary data.</text>
</comment>
<dbReference type="SUPFAM" id="SSF160369">
    <property type="entry name" value="Ribosomal protein L10-like"/>
    <property type="match status" value="1"/>
</dbReference>
<name>A0ABD6EV87_9BILA</name>
<dbReference type="Pfam" id="PF00466">
    <property type="entry name" value="Ribosomal_L10"/>
    <property type="match status" value="1"/>
</dbReference>
<dbReference type="FunFam" id="3.90.105.20:FF:000003">
    <property type="entry name" value="Ribosome assembly factor mrt4"/>
    <property type="match status" value="1"/>
</dbReference>
<keyword evidence="9" id="KW-1185">Reference proteome</keyword>
<comment type="function">
    <text evidence="1 6">Component of the ribosome assembly machinery. Nuclear paralog of the ribosomal protein P0, it binds pre-60S subunits at an early stage of assembly in the nucleolus, and is replaced by P0 in cytoplasmic pre-60S subunits and mature 80S ribosomes.</text>
</comment>
<evidence type="ECO:0000313" key="8">
    <source>
        <dbReference type="EMBL" id="MFH4983879.1"/>
    </source>
</evidence>
<dbReference type="Pfam" id="PF17777">
    <property type="entry name" value="RL10P_insert"/>
    <property type="match status" value="1"/>
</dbReference>
<dbReference type="Gene3D" id="3.30.70.1730">
    <property type="match status" value="1"/>
</dbReference>
<dbReference type="PANTHER" id="PTHR45841:SF1">
    <property type="entry name" value="MRNA TURNOVER PROTEIN 4 HOMOLOG"/>
    <property type="match status" value="1"/>
</dbReference>
<comment type="similarity">
    <text evidence="2 6">Belongs to the universal ribosomal protein uL10 family.</text>
</comment>
<dbReference type="GO" id="GO:0005730">
    <property type="term" value="C:nucleolus"/>
    <property type="evidence" value="ECO:0007669"/>
    <property type="project" value="UniProtKB-SubCell"/>
</dbReference>
<dbReference type="Proteomes" id="UP001608902">
    <property type="component" value="Unassembled WGS sequence"/>
</dbReference>
<organism evidence="8 9">
    <name type="scientific">Gnathostoma spinigerum</name>
    <dbReference type="NCBI Taxonomy" id="75299"/>
    <lineage>
        <taxon>Eukaryota</taxon>
        <taxon>Metazoa</taxon>
        <taxon>Ecdysozoa</taxon>
        <taxon>Nematoda</taxon>
        <taxon>Chromadorea</taxon>
        <taxon>Rhabditida</taxon>
        <taxon>Spirurina</taxon>
        <taxon>Gnathostomatomorpha</taxon>
        <taxon>Gnathostomatoidea</taxon>
        <taxon>Gnathostomatidae</taxon>
        <taxon>Gnathostoma</taxon>
    </lineage>
</organism>
<dbReference type="GO" id="GO:0030684">
    <property type="term" value="C:preribosome"/>
    <property type="evidence" value="ECO:0007669"/>
    <property type="project" value="UniProtKB-ARBA"/>
</dbReference>
<accession>A0ABD6EV87</accession>
<dbReference type="InterPro" id="IPR001790">
    <property type="entry name" value="Ribosomal_uL10"/>
</dbReference>
<evidence type="ECO:0000256" key="3">
    <source>
        <dbReference type="ARBA" id="ARBA00011117"/>
    </source>
</evidence>
<evidence type="ECO:0000256" key="6">
    <source>
        <dbReference type="RuleBase" id="RU364039"/>
    </source>
</evidence>